<accession>A0AAV9QTV5</accession>
<gene>
    <name evidence="2" type="ORF">CRENBAI_014217</name>
</gene>
<evidence type="ECO:0000313" key="2">
    <source>
        <dbReference type="EMBL" id="KAK5599899.1"/>
    </source>
</evidence>
<keyword evidence="1" id="KW-0732">Signal</keyword>
<comment type="caution">
    <text evidence="2">The sequence shown here is derived from an EMBL/GenBank/DDBJ whole genome shotgun (WGS) entry which is preliminary data.</text>
</comment>
<sequence>MSSPEQERRSGVQLVSALLLLLSLSVKQAMSHVHVTFKPADCADHVITTSHLEGFEAT</sequence>
<evidence type="ECO:0000313" key="3">
    <source>
        <dbReference type="Proteomes" id="UP001311232"/>
    </source>
</evidence>
<dbReference type="EMBL" id="JAHHUM010002909">
    <property type="protein sequence ID" value="KAK5599899.1"/>
    <property type="molecule type" value="Genomic_DNA"/>
</dbReference>
<feature type="signal peptide" evidence="1">
    <location>
        <begin position="1"/>
        <end position="29"/>
    </location>
</feature>
<keyword evidence="3" id="KW-1185">Reference proteome</keyword>
<protein>
    <submittedName>
        <fullName evidence="2">Uncharacterized protein</fullName>
    </submittedName>
</protein>
<name>A0AAV9QTV5_9TELE</name>
<evidence type="ECO:0000256" key="1">
    <source>
        <dbReference type="SAM" id="SignalP"/>
    </source>
</evidence>
<dbReference type="Proteomes" id="UP001311232">
    <property type="component" value="Unassembled WGS sequence"/>
</dbReference>
<organism evidence="2 3">
    <name type="scientific">Crenichthys baileyi</name>
    <name type="common">White River springfish</name>
    <dbReference type="NCBI Taxonomy" id="28760"/>
    <lineage>
        <taxon>Eukaryota</taxon>
        <taxon>Metazoa</taxon>
        <taxon>Chordata</taxon>
        <taxon>Craniata</taxon>
        <taxon>Vertebrata</taxon>
        <taxon>Euteleostomi</taxon>
        <taxon>Actinopterygii</taxon>
        <taxon>Neopterygii</taxon>
        <taxon>Teleostei</taxon>
        <taxon>Neoteleostei</taxon>
        <taxon>Acanthomorphata</taxon>
        <taxon>Ovalentaria</taxon>
        <taxon>Atherinomorphae</taxon>
        <taxon>Cyprinodontiformes</taxon>
        <taxon>Goodeidae</taxon>
        <taxon>Crenichthys</taxon>
    </lineage>
</organism>
<feature type="chain" id="PRO_5043407061" evidence="1">
    <location>
        <begin position="30"/>
        <end position="58"/>
    </location>
</feature>
<reference evidence="2 3" key="1">
    <citation type="submission" date="2021-06" db="EMBL/GenBank/DDBJ databases">
        <authorList>
            <person name="Palmer J.M."/>
        </authorList>
    </citation>
    <scope>NUCLEOTIDE SEQUENCE [LARGE SCALE GENOMIC DNA]</scope>
    <source>
        <strain evidence="2 3">MEX-2019</strain>
        <tissue evidence="2">Muscle</tissue>
    </source>
</reference>
<proteinExistence type="predicted"/>
<dbReference type="AlphaFoldDB" id="A0AAV9QTV5"/>